<proteinExistence type="predicted"/>
<dbReference type="Proteomes" id="UP000650833">
    <property type="component" value="Unassembled WGS sequence"/>
</dbReference>
<name>A0A8H7R9Z1_9FUNG</name>
<protein>
    <submittedName>
        <fullName evidence="1">Uncharacterized protein</fullName>
    </submittedName>
</protein>
<dbReference type="EMBL" id="JAEPRC010000150">
    <property type="protein sequence ID" value="KAG2206430.1"/>
    <property type="molecule type" value="Genomic_DNA"/>
</dbReference>
<reference evidence="1" key="1">
    <citation type="submission" date="2020-12" db="EMBL/GenBank/DDBJ databases">
        <title>Metabolic potential, ecology and presence of endohyphal bacteria is reflected in genomic diversity of Mucoromycotina.</title>
        <authorList>
            <person name="Muszewska A."/>
            <person name="Okrasinska A."/>
            <person name="Steczkiewicz K."/>
            <person name="Drgas O."/>
            <person name="Orlowska M."/>
            <person name="Perlinska-Lenart U."/>
            <person name="Aleksandrzak-Piekarczyk T."/>
            <person name="Szatraj K."/>
            <person name="Zielenkiewicz U."/>
            <person name="Pilsyk S."/>
            <person name="Malc E."/>
            <person name="Mieczkowski P."/>
            <person name="Kruszewska J.S."/>
            <person name="Biernat P."/>
            <person name="Pawlowska J."/>
        </authorList>
    </citation>
    <scope>NUCLEOTIDE SEQUENCE</scope>
    <source>
        <strain evidence="1">CBS 226.32</strain>
    </source>
</reference>
<evidence type="ECO:0000313" key="2">
    <source>
        <dbReference type="Proteomes" id="UP000650833"/>
    </source>
</evidence>
<keyword evidence="2" id="KW-1185">Reference proteome</keyword>
<comment type="caution">
    <text evidence="1">The sequence shown here is derived from an EMBL/GenBank/DDBJ whole genome shotgun (WGS) entry which is preliminary data.</text>
</comment>
<gene>
    <name evidence="1" type="ORF">INT46_002908</name>
</gene>
<dbReference type="AlphaFoldDB" id="A0A8H7R9Z1"/>
<sequence length="38" mass="4681">MDYISRIPPSDYYIIDDESEEQTKDVVYQYEQYQEEPT</sequence>
<accession>A0A8H7R9Z1</accession>
<evidence type="ECO:0000313" key="1">
    <source>
        <dbReference type="EMBL" id="KAG2206430.1"/>
    </source>
</evidence>
<organism evidence="1 2">
    <name type="scientific">Mucor plumbeus</name>
    <dbReference type="NCBI Taxonomy" id="97098"/>
    <lineage>
        <taxon>Eukaryota</taxon>
        <taxon>Fungi</taxon>
        <taxon>Fungi incertae sedis</taxon>
        <taxon>Mucoromycota</taxon>
        <taxon>Mucoromycotina</taxon>
        <taxon>Mucoromycetes</taxon>
        <taxon>Mucorales</taxon>
        <taxon>Mucorineae</taxon>
        <taxon>Mucoraceae</taxon>
        <taxon>Mucor</taxon>
    </lineage>
</organism>